<name>A0AAE1QJN3_9EUCA</name>
<sequence>MDPIAPGNHDRAWNDPPKFAFNASSGGGQSGPAGRRRLLNKRVPVPIGPVPPPATSVMRPSDTPPSKSSLPPGPPPTSTTGSFPSHPKKPDINSSNTDNLEDSKTSQEILQEVELIMNGCVETLSEKLKENVQEEISRRMAVMKGMWQEEKFSPVVMTKILTMVRALGQGEHDLAWALHQGLIVDYTSLCSPWMVGVKLLITETRNFRSEESVDETVGKNKDNCEVVNYMNLESSSKEVVGDAVSEGIRVEQPEKLRVADLNITDDGPSDKTG</sequence>
<dbReference type="Proteomes" id="UP001292094">
    <property type="component" value="Unassembled WGS sequence"/>
</dbReference>
<feature type="domain" description="SRA1/Sec31" evidence="2">
    <location>
        <begin position="71"/>
        <end position="212"/>
    </location>
</feature>
<dbReference type="PANTHER" id="PTHR18834">
    <property type="entry name" value="STEROID RECEPTOR RNA ACTIVATOR 1"/>
    <property type="match status" value="1"/>
</dbReference>
<organism evidence="3 4">
    <name type="scientific">Petrolisthes manimaculis</name>
    <dbReference type="NCBI Taxonomy" id="1843537"/>
    <lineage>
        <taxon>Eukaryota</taxon>
        <taxon>Metazoa</taxon>
        <taxon>Ecdysozoa</taxon>
        <taxon>Arthropoda</taxon>
        <taxon>Crustacea</taxon>
        <taxon>Multicrustacea</taxon>
        <taxon>Malacostraca</taxon>
        <taxon>Eumalacostraca</taxon>
        <taxon>Eucarida</taxon>
        <taxon>Decapoda</taxon>
        <taxon>Pleocyemata</taxon>
        <taxon>Anomura</taxon>
        <taxon>Galatheoidea</taxon>
        <taxon>Porcellanidae</taxon>
        <taxon>Petrolisthes</taxon>
    </lineage>
</organism>
<feature type="region of interest" description="Disordered" evidence="1">
    <location>
        <begin position="1"/>
        <end position="105"/>
    </location>
</feature>
<dbReference type="PANTHER" id="PTHR18834:SF2">
    <property type="entry name" value="STEROID RECEPTOR RNA ACTIVATOR 1"/>
    <property type="match status" value="1"/>
</dbReference>
<evidence type="ECO:0000313" key="3">
    <source>
        <dbReference type="EMBL" id="KAK4327946.1"/>
    </source>
</evidence>
<dbReference type="AlphaFoldDB" id="A0AAE1QJN3"/>
<dbReference type="GO" id="GO:0003713">
    <property type="term" value="F:transcription coactivator activity"/>
    <property type="evidence" value="ECO:0007669"/>
    <property type="project" value="InterPro"/>
</dbReference>
<dbReference type="InterPro" id="IPR009917">
    <property type="entry name" value="SRA1/Sec31"/>
</dbReference>
<dbReference type="EMBL" id="JAWZYT010000108">
    <property type="protein sequence ID" value="KAK4327946.1"/>
    <property type="molecule type" value="Genomic_DNA"/>
</dbReference>
<evidence type="ECO:0000259" key="2">
    <source>
        <dbReference type="Pfam" id="PF07304"/>
    </source>
</evidence>
<proteinExistence type="predicted"/>
<evidence type="ECO:0000256" key="1">
    <source>
        <dbReference type="SAM" id="MobiDB-lite"/>
    </source>
</evidence>
<keyword evidence="4" id="KW-1185">Reference proteome</keyword>
<dbReference type="Gene3D" id="1.20.940.10">
    <property type="entry name" value="Functional domain of the splicing factor Prp18"/>
    <property type="match status" value="1"/>
</dbReference>
<evidence type="ECO:0000313" key="4">
    <source>
        <dbReference type="Proteomes" id="UP001292094"/>
    </source>
</evidence>
<accession>A0AAE1QJN3</accession>
<protein>
    <recommendedName>
        <fullName evidence="2">SRA1/Sec31 domain-containing protein</fullName>
    </recommendedName>
</protein>
<dbReference type="GO" id="GO:0006357">
    <property type="term" value="P:regulation of transcription by RNA polymerase II"/>
    <property type="evidence" value="ECO:0007669"/>
    <property type="project" value="InterPro"/>
</dbReference>
<gene>
    <name evidence="3" type="ORF">Pmani_001607</name>
</gene>
<dbReference type="Pfam" id="PF07304">
    <property type="entry name" value="SRA1"/>
    <property type="match status" value="1"/>
</dbReference>
<dbReference type="InterPro" id="IPR040243">
    <property type="entry name" value="Steroid_recept_RNA_1"/>
</dbReference>
<reference evidence="3" key="1">
    <citation type="submission" date="2023-11" db="EMBL/GenBank/DDBJ databases">
        <title>Genome assemblies of two species of porcelain crab, Petrolisthes cinctipes and Petrolisthes manimaculis (Anomura: Porcellanidae).</title>
        <authorList>
            <person name="Angst P."/>
        </authorList>
    </citation>
    <scope>NUCLEOTIDE SEQUENCE</scope>
    <source>
        <strain evidence="3">PB745_02</strain>
        <tissue evidence="3">Gill</tissue>
    </source>
</reference>
<dbReference type="GO" id="GO:0005634">
    <property type="term" value="C:nucleus"/>
    <property type="evidence" value="ECO:0007669"/>
    <property type="project" value="TreeGrafter"/>
</dbReference>
<comment type="caution">
    <text evidence="3">The sequence shown here is derived from an EMBL/GenBank/DDBJ whole genome shotgun (WGS) entry which is preliminary data.</text>
</comment>